<accession>A7T5S9</accession>
<reference evidence="1 2" key="1">
    <citation type="journal article" date="2007" name="Science">
        <title>Sea anemone genome reveals ancestral eumetazoan gene repertoire and genomic organization.</title>
        <authorList>
            <person name="Putnam N.H."/>
            <person name="Srivastava M."/>
            <person name="Hellsten U."/>
            <person name="Dirks B."/>
            <person name="Chapman J."/>
            <person name="Salamov A."/>
            <person name="Terry A."/>
            <person name="Shapiro H."/>
            <person name="Lindquist E."/>
            <person name="Kapitonov V.V."/>
            <person name="Jurka J."/>
            <person name="Genikhovich G."/>
            <person name="Grigoriev I.V."/>
            <person name="Lucas S.M."/>
            <person name="Steele R.E."/>
            <person name="Finnerty J.R."/>
            <person name="Technau U."/>
            <person name="Martindale M.Q."/>
            <person name="Rokhsar D.S."/>
        </authorList>
    </citation>
    <scope>NUCLEOTIDE SEQUENCE [LARGE SCALE GENOMIC DNA]</scope>
    <source>
        <strain evidence="2">CH2 X CH6</strain>
    </source>
</reference>
<dbReference type="Proteomes" id="UP000001593">
    <property type="component" value="Unassembled WGS sequence"/>
</dbReference>
<dbReference type="PhylomeDB" id="A7T5S9"/>
<proteinExistence type="predicted"/>
<evidence type="ECO:0000313" key="1">
    <source>
        <dbReference type="EMBL" id="EDO28681.1"/>
    </source>
</evidence>
<protein>
    <submittedName>
        <fullName evidence="1">Uncharacterized protein</fullName>
    </submittedName>
</protein>
<keyword evidence="2" id="KW-1185">Reference proteome</keyword>
<dbReference type="PANTHER" id="PTHR47510:SF3">
    <property type="entry name" value="ENDO_EXONUCLEASE_PHOSPHATASE DOMAIN-CONTAINING PROTEIN"/>
    <property type="match status" value="1"/>
</dbReference>
<feature type="non-terminal residue" evidence="1">
    <location>
        <position position="1"/>
    </location>
</feature>
<dbReference type="AlphaFoldDB" id="A7T5S9"/>
<gene>
    <name evidence="1" type="ORF">NEMVEDRAFT_v1g46185</name>
</gene>
<dbReference type="EMBL" id="DS471281">
    <property type="protein sequence ID" value="EDO28681.1"/>
    <property type="molecule type" value="Genomic_DNA"/>
</dbReference>
<feature type="non-terminal residue" evidence="1">
    <location>
        <position position="88"/>
    </location>
</feature>
<evidence type="ECO:0000313" key="2">
    <source>
        <dbReference type="Proteomes" id="UP000001593"/>
    </source>
</evidence>
<dbReference type="InParanoid" id="A7T5S9"/>
<dbReference type="PANTHER" id="PTHR47510">
    <property type="entry name" value="REVERSE TRANSCRIPTASE DOMAIN-CONTAINING PROTEIN"/>
    <property type="match status" value="1"/>
</dbReference>
<name>A7T5S9_NEMVE</name>
<sequence>LNPSKACGPDGMPGWILKENADLLAEPVTDILNCSFKEARLPQSWKDADIAPVPKQKPVLDVNKHLRPISLTPVLSKLTEDYVVEEHL</sequence>
<dbReference type="STRING" id="45351.A7T5S9"/>
<organism evidence="1 2">
    <name type="scientific">Nematostella vectensis</name>
    <name type="common">Starlet sea anemone</name>
    <dbReference type="NCBI Taxonomy" id="45351"/>
    <lineage>
        <taxon>Eukaryota</taxon>
        <taxon>Metazoa</taxon>
        <taxon>Cnidaria</taxon>
        <taxon>Anthozoa</taxon>
        <taxon>Hexacorallia</taxon>
        <taxon>Actiniaria</taxon>
        <taxon>Edwardsiidae</taxon>
        <taxon>Nematostella</taxon>
    </lineage>
</organism>
<dbReference type="HOGENOM" id="CLU_118269_4_0_1"/>